<name>A0A2T3M693_PHOLE</name>
<dbReference type="AlphaFoldDB" id="A0A2T3M693"/>
<keyword evidence="2 4" id="KW-0442">Lipid degradation</keyword>
<reference evidence="6 7" key="1">
    <citation type="submission" date="2018-03" db="EMBL/GenBank/DDBJ databases">
        <title>Whole genome sequencing of Histamine producing bacteria.</title>
        <authorList>
            <person name="Butler K."/>
        </authorList>
    </citation>
    <scope>NUCLEOTIDE SEQUENCE [LARGE SCALE GENOMIC DNA]</scope>
    <source>
        <strain evidence="6 7">ATCC 33979</strain>
    </source>
</reference>
<dbReference type="Pfam" id="PF19890">
    <property type="entry name" value="DUF6363"/>
    <property type="match status" value="1"/>
</dbReference>
<dbReference type="OrthoDB" id="9802424at2"/>
<evidence type="ECO:0000313" key="6">
    <source>
        <dbReference type="EMBL" id="PSV87444.1"/>
    </source>
</evidence>
<dbReference type="CDD" id="cd07208">
    <property type="entry name" value="Pat_hypo_Ecoli_yjju_like"/>
    <property type="match status" value="1"/>
</dbReference>
<feature type="short sequence motif" description="GXGXXG" evidence="4">
    <location>
        <begin position="32"/>
        <end position="37"/>
    </location>
</feature>
<dbReference type="PANTHER" id="PTHR14226:SF25">
    <property type="entry name" value="PHOSPHOESTERASE"/>
    <property type="match status" value="1"/>
</dbReference>
<evidence type="ECO:0000256" key="2">
    <source>
        <dbReference type="ARBA" id="ARBA00022963"/>
    </source>
</evidence>
<feature type="active site" description="Nucleophile" evidence="4">
    <location>
        <position position="62"/>
    </location>
</feature>
<evidence type="ECO:0000256" key="3">
    <source>
        <dbReference type="ARBA" id="ARBA00023098"/>
    </source>
</evidence>
<dbReference type="PANTHER" id="PTHR14226">
    <property type="entry name" value="NEUROPATHY TARGET ESTERASE/SWISS CHEESE D.MELANOGASTER"/>
    <property type="match status" value="1"/>
</dbReference>
<dbReference type="PROSITE" id="PS51635">
    <property type="entry name" value="PNPLA"/>
    <property type="match status" value="1"/>
</dbReference>
<dbReference type="RefSeq" id="WP_107277444.1">
    <property type="nucleotide sequence ID" value="NZ_PYOJ01000028.1"/>
</dbReference>
<dbReference type="GO" id="GO:0016042">
    <property type="term" value="P:lipid catabolic process"/>
    <property type="evidence" value="ECO:0007669"/>
    <property type="project" value="UniProtKB-UniRule"/>
</dbReference>
<dbReference type="InterPro" id="IPR050301">
    <property type="entry name" value="NTE"/>
</dbReference>
<dbReference type="Pfam" id="PF01734">
    <property type="entry name" value="Patatin"/>
    <property type="match status" value="1"/>
</dbReference>
<dbReference type="EMBL" id="PYOJ01000028">
    <property type="protein sequence ID" value="PSV87444.1"/>
    <property type="molecule type" value="Genomic_DNA"/>
</dbReference>
<evidence type="ECO:0000313" key="7">
    <source>
        <dbReference type="Proteomes" id="UP000240410"/>
    </source>
</evidence>
<comment type="caution">
    <text evidence="6">The sequence shown here is derived from an EMBL/GenBank/DDBJ whole genome shotgun (WGS) entry which is preliminary data.</text>
</comment>
<protein>
    <submittedName>
        <fullName evidence="6">Patatin family protein</fullName>
    </submittedName>
</protein>
<dbReference type="Proteomes" id="UP000240410">
    <property type="component" value="Unassembled WGS sequence"/>
</dbReference>
<dbReference type="InterPro" id="IPR016035">
    <property type="entry name" value="Acyl_Trfase/lysoPLipase"/>
</dbReference>
<accession>A0A2T3M693</accession>
<dbReference type="GO" id="GO:0016787">
    <property type="term" value="F:hydrolase activity"/>
    <property type="evidence" value="ECO:0007669"/>
    <property type="project" value="UniProtKB-UniRule"/>
</dbReference>
<dbReference type="STRING" id="553611.GCA_001557755_03080"/>
<sequence>MSGKHISYCLNNLEALYAKKSNIDDIALVTEGGGQRGIFTAGVLDIFLEHDFNPFSLLIGTSAGSLNLASYICEQKKHAYRVITEITTKKQFFSYTKLFSSRGGMNLDWLLEQTQTNLKLDWETGRKNMVNRTVLATASGIDHKETGYFDLNSDKWDQHLKASCAIPVLNRKPIYSEEHYWVDGGLHAPIPAIEAYKRGYKNIVVIRTNPIGCNGNHEWLNRVKLSLPKTKTAELIDMLLTHEQAYNETEAFLLNPPDDVNIFEIHPHRALKSKLIGSDIHSLNHDYEHGKHIGQYFLRTMMSYCRCDCCQLA</sequence>
<evidence type="ECO:0000259" key="5">
    <source>
        <dbReference type="PROSITE" id="PS51635"/>
    </source>
</evidence>
<keyword evidence="1 4" id="KW-0378">Hydrolase</keyword>
<dbReference type="Gene3D" id="3.40.1090.10">
    <property type="entry name" value="Cytosolic phospholipase A2 catalytic domain"/>
    <property type="match status" value="1"/>
</dbReference>
<gene>
    <name evidence="6" type="ORF">CTM89_17345</name>
</gene>
<feature type="short sequence motif" description="DGA/G" evidence="4">
    <location>
        <begin position="183"/>
        <end position="185"/>
    </location>
</feature>
<dbReference type="InterPro" id="IPR045943">
    <property type="entry name" value="DUF6363"/>
</dbReference>
<feature type="active site" description="Proton acceptor" evidence="4">
    <location>
        <position position="183"/>
    </location>
</feature>
<dbReference type="InterPro" id="IPR037483">
    <property type="entry name" value="YjjU-like"/>
</dbReference>
<keyword evidence="3 4" id="KW-0443">Lipid metabolism</keyword>
<proteinExistence type="predicted"/>
<evidence type="ECO:0000256" key="4">
    <source>
        <dbReference type="PROSITE-ProRule" id="PRU01161"/>
    </source>
</evidence>
<evidence type="ECO:0000256" key="1">
    <source>
        <dbReference type="ARBA" id="ARBA00022801"/>
    </source>
</evidence>
<feature type="short sequence motif" description="GXSXG" evidence="4">
    <location>
        <begin position="60"/>
        <end position="64"/>
    </location>
</feature>
<feature type="domain" description="PNPLA" evidence="5">
    <location>
        <begin position="28"/>
        <end position="196"/>
    </location>
</feature>
<dbReference type="SUPFAM" id="SSF52151">
    <property type="entry name" value="FabD/lysophospholipase-like"/>
    <property type="match status" value="1"/>
</dbReference>
<organism evidence="6 7">
    <name type="scientific">Photobacterium leiognathi</name>
    <dbReference type="NCBI Taxonomy" id="553611"/>
    <lineage>
        <taxon>Bacteria</taxon>
        <taxon>Pseudomonadati</taxon>
        <taxon>Pseudomonadota</taxon>
        <taxon>Gammaproteobacteria</taxon>
        <taxon>Vibrionales</taxon>
        <taxon>Vibrionaceae</taxon>
        <taxon>Photobacterium</taxon>
    </lineage>
</organism>
<dbReference type="InterPro" id="IPR002641">
    <property type="entry name" value="PNPLA_dom"/>
</dbReference>